<gene>
    <name evidence="8" type="ORF">SAMN05421823_106215</name>
</gene>
<keyword evidence="2" id="KW-1003">Cell membrane</keyword>
<dbReference type="RefSeq" id="WP_176956081.1">
    <property type="nucleotide sequence ID" value="NZ_FNFO01000006.1"/>
</dbReference>
<evidence type="ECO:0000256" key="6">
    <source>
        <dbReference type="SAM" id="Phobius"/>
    </source>
</evidence>
<evidence type="ECO:0000256" key="4">
    <source>
        <dbReference type="ARBA" id="ARBA00022989"/>
    </source>
</evidence>
<dbReference type="STRING" id="1075417.SAMN05421823_106215"/>
<dbReference type="PANTHER" id="PTHR30572:SF18">
    <property type="entry name" value="ABC-TYPE MACROLIDE FAMILY EXPORT SYSTEM PERMEASE COMPONENT 2"/>
    <property type="match status" value="1"/>
</dbReference>
<dbReference type="Pfam" id="PF02687">
    <property type="entry name" value="FtsX"/>
    <property type="match status" value="1"/>
</dbReference>
<evidence type="ECO:0000256" key="2">
    <source>
        <dbReference type="ARBA" id="ARBA00022475"/>
    </source>
</evidence>
<evidence type="ECO:0000313" key="8">
    <source>
        <dbReference type="EMBL" id="SDL51281.1"/>
    </source>
</evidence>
<keyword evidence="9" id="KW-1185">Reference proteome</keyword>
<reference evidence="8 9" key="1">
    <citation type="submission" date="2016-10" db="EMBL/GenBank/DDBJ databases">
        <authorList>
            <person name="de Groot N.N."/>
        </authorList>
    </citation>
    <scope>NUCLEOTIDE SEQUENCE [LARGE SCALE GENOMIC DNA]</scope>
    <source>
        <strain evidence="8 9">DSM 25186</strain>
    </source>
</reference>
<feature type="transmembrane region" description="Helical" evidence="6">
    <location>
        <begin position="72"/>
        <end position="91"/>
    </location>
</feature>
<name>A0A1G9KNJ7_9BACT</name>
<evidence type="ECO:0000259" key="7">
    <source>
        <dbReference type="Pfam" id="PF02687"/>
    </source>
</evidence>
<dbReference type="EMBL" id="FNFO01000006">
    <property type="protein sequence ID" value="SDL51281.1"/>
    <property type="molecule type" value="Genomic_DNA"/>
</dbReference>
<dbReference type="GO" id="GO:0005886">
    <property type="term" value="C:plasma membrane"/>
    <property type="evidence" value="ECO:0007669"/>
    <property type="project" value="UniProtKB-SubCell"/>
</dbReference>
<dbReference type="AlphaFoldDB" id="A0A1G9KNJ7"/>
<evidence type="ECO:0000256" key="5">
    <source>
        <dbReference type="ARBA" id="ARBA00023136"/>
    </source>
</evidence>
<feature type="domain" description="ABC3 transporter permease C-terminal" evidence="7">
    <location>
        <begin position="23"/>
        <end position="124"/>
    </location>
</feature>
<evidence type="ECO:0000256" key="3">
    <source>
        <dbReference type="ARBA" id="ARBA00022692"/>
    </source>
</evidence>
<feature type="transmembrane region" description="Helical" evidence="6">
    <location>
        <begin position="20"/>
        <end position="45"/>
    </location>
</feature>
<comment type="subcellular location">
    <subcellularLocation>
        <location evidence="1">Cell membrane</location>
        <topology evidence="1">Multi-pass membrane protein</topology>
    </subcellularLocation>
</comment>
<feature type="transmembrane region" description="Helical" evidence="6">
    <location>
        <begin position="111"/>
        <end position="132"/>
    </location>
</feature>
<keyword evidence="4 6" id="KW-1133">Transmembrane helix</keyword>
<proteinExistence type="predicted"/>
<organism evidence="8 9">
    <name type="scientific">Catalinimonas alkaloidigena</name>
    <dbReference type="NCBI Taxonomy" id="1075417"/>
    <lineage>
        <taxon>Bacteria</taxon>
        <taxon>Pseudomonadati</taxon>
        <taxon>Bacteroidota</taxon>
        <taxon>Cytophagia</taxon>
        <taxon>Cytophagales</taxon>
        <taxon>Catalimonadaceae</taxon>
        <taxon>Catalinimonas</taxon>
    </lineage>
</organism>
<dbReference type="InterPro" id="IPR050250">
    <property type="entry name" value="Macrolide_Exporter_MacB"/>
</dbReference>
<evidence type="ECO:0000313" key="9">
    <source>
        <dbReference type="Proteomes" id="UP000198510"/>
    </source>
</evidence>
<dbReference type="PANTHER" id="PTHR30572">
    <property type="entry name" value="MEMBRANE COMPONENT OF TRANSPORTER-RELATED"/>
    <property type="match status" value="1"/>
</dbReference>
<dbReference type="InterPro" id="IPR003838">
    <property type="entry name" value="ABC3_permease_C"/>
</dbReference>
<dbReference type="GO" id="GO:0022857">
    <property type="term" value="F:transmembrane transporter activity"/>
    <property type="evidence" value="ECO:0007669"/>
    <property type="project" value="TreeGrafter"/>
</dbReference>
<keyword evidence="5 6" id="KW-0472">Membrane</keyword>
<keyword evidence="3 6" id="KW-0812">Transmembrane</keyword>
<accession>A0A1G9KNJ7</accession>
<dbReference type="Proteomes" id="UP000198510">
    <property type="component" value="Unassembled WGS sequence"/>
</dbReference>
<sequence length="143" mass="16286">MDYYFLDSFFARQYAQEEWYGQVFLVAAGFAVCLGLFGLTYYTVVRKQKEIGIRKVIGATVMDLFGMLSRSYVALLVLAFAIATPLTYFLLEQWLRRYAFRTELGIGIFVWPFLLLAPLVLLTVGSLTVKAARVNPTESLRSE</sequence>
<evidence type="ECO:0000256" key="1">
    <source>
        <dbReference type="ARBA" id="ARBA00004651"/>
    </source>
</evidence>
<protein>
    <submittedName>
        <fullName evidence="8">Putative ABC transport system permease protein</fullName>
    </submittedName>
</protein>